<dbReference type="Pfam" id="PF02949">
    <property type="entry name" value="7tm_6"/>
    <property type="match status" value="1"/>
</dbReference>
<dbReference type="GO" id="GO:0007165">
    <property type="term" value="P:signal transduction"/>
    <property type="evidence" value="ECO:0007669"/>
    <property type="project" value="UniProtKB-KW"/>
</dbReference>
<keyword evidence="8" id="KW-0675">Receptor</keyword>
<keyword evidence="5" id="KW-0552">Olfaction</keyword>
<keyword evidence="2" id="KW-1003">Cell membrane</keyword>
<accession>A0A8N1S534</accession>
<dbReference type="Proteomes" id="UP000504615">
    <property type="component" value="Unplaced"/>
</dbReference>
<evidence type="ECO:0000313" key="11">
    <source>
        <dbReference type="Proteomes" id="UP000504615"/>
    </source>
</evidence>
<comment type="subcellular location">
    <subcellularLocation>
        <location evidence="1">Cell membrane</location>
        <topology evidence="1">Multi-pass membrane protein</topology>
    </subcellularLocation>
</comment>
<protein>
    <submittedName>
        <fullName evidence="12">Odorant receptor 67c-like</fullName>
    </submittedName>
</protein>
<organism evidence="11 12">
    <name type="scientific">Pogonomyrmex barbatus</name>
    <name type="common">red harvester ant</name>
    <dbReference type="NCBI Taxonomy" id="144034"/>
    <lineage>
        <taxon>Eukaryota</taxon>
        <taxon>Metazoa</taxon>
        <taxon>Ecdysozoa</taxon>
        <taxon>Arthropoda</taxon>
        <taxon>Hexapoda</taxon>
        <taxon>Insecta</taxon>
        <taxon>Pterygota</taxon>
        <taxon>Neoptera</taxon>
        <taxon>Endopterygota</taxon>
        <taxon>Hymenoptera</taxon>
        <taxon>Apocrita</taxon>
        <taxon>Aculeata</taxon>
        <taxon>Formicoidea</taxon>
        <taxon>Formicidae</taxon>
        <taxon>Myrmicinae</taxon>
        <taxon>Pogonomyrmex</taxon>
    </lineage>
</organism>
<sequence length="270" mass="31312">MEMLPCILDLIFPLNETRSREFYAVTEYFVDKRTYYYPILCHWLIGVSFGGFVVIATCTFQIVFLEHICGLLNIASYRIERSIDEYTLCNSAHKKNCVAHRNIIAAVNIHRKAFKCSELMTNTFNPFIFLIILIGVLSASLNLFQLLKAIILRNVKELISSTIFIGMHFILMFLGNYYGQKITDYNNKIFKNAYNVQWYKAPIKIQKLLLIIMQNTTMPYILSIGNLIMASVEGFAKIMLTTYKYVSILLYGNLFYAIKIMKKSIQLDEM</sequence>
<dbReference type="GO" id="GO:0005549">
    <property type="term" value="F:odorant binding"/>
    <property type="evidence" value="ECO:0007669"/>
    <property type="project" value="InterPro"/>
</dbReference>
<feature type="transmembrane region" description="Helical" evidence="10">
    <location>
        <begin position="208"/>
        <end position="230"/>
    </location>
</feature>
<dbReference type="RefSeq" id="XP_025074009.1">
    <property type="nucleotide sequence ID" value="XM_025218224.1"/>
</dbReference>
<dbReference type="GeneID" id="112552609"/>
<evidence type="ECO:0000313" key="12">
    <source>
        <dbReference type="RefSeq" id="XP_025074009.1"/>
    </source>
</evidence>
<dbReference type="InterPro" id="IPR004117">
    <property type="entry name" value="7tm6_olfct_rcpt"/>
</dbReference>
<feature type="transmembrane region" description="Helical" evidence="10">
    <location>
        <begin position="127"/>
        <end position="152"/>
    </location>
</feature>
<dbReference type="GO" id="GO:0004984">
    <property type="term" value="F:olfactory receptor activity"/>
    <property type="evidence" value="ECO:0007669"/>
    <property type="project" value="InterPro"/>
</dbReference>
<dbReference type="GO" id="GO:0005886">
    <property type="term" value="C:plasma membrane"/>
    <property type="evidence" value="ECO:0007669"/>
    <property type="project" value="UniProtKB-SubCell"/>
</dbReference>
<feature type="transmembrane region" description="Helical" evidence="10">
    <location>
        <begin position="35"/>
        <end position="64"/>
    </location>
</feature>
<gene>
    <name evidence="12" type="primary">LOC112552609</name>
</gene>
<evidence type="ECO:0000256" key="5">
    <source>
        <dbReference type="ARBA" id="ARBA00022725"/>
    </source>
</evidence>
<evidence type="ECO:0000256" key="10">
    <source>
        <dbReference type="SAM" id="Phobius"/>
    </source>
</evidence>
<dbReference type="AlphaFoldDB" id="A0A8N1S534"/>
<name>A0A8N1S534_9HYME</name>
<keyword evidence="9" id="KW-0807">Transducer</keyword>
<feature type="transmembrane region" description="Helical" evidence="10">
    <location>
        <begin position="242"/>
        <end position="261"/>
    </location>
</feature>
<dbReference type="OrthoDB" id="7548458at2759"/>
<evidence type="ECO:0000256" key="9">
    <source>
        <dbReference type="ARBA" id="ARBA00023224"/>
    </source>
</evidence>
<keyword evidence="3" id="KW-0716">Sensory transduction</keyword>
<keyword evidence="4 10" id="KW-0812">Transmembrane</keyword>
<evidence type="ECO:0000256" key="1">
    <source>
        <dbReference type="ARBA" id="ARBA00004651"/>
    </source>
</evidence>
<dbReference type="PANTHER" id="PTHR21137">
    <property type="entry name" value="ODORANT RECEPTOR"/>
    <property type="match status" value="1"/>
</dbReference>
<keyword evidence="6 10" id="KW-1133">Transmembrane helix</keyword>
<evidence type="ECO:0000256" key="8">
    <source>
        <dbReference type="ARBA" id="ARBA00023170"/>
    </source>
</evidence>
<evidence type="ECO:0000256" key="4">
    <source>
        <dbReference type="ARBA" id="ARBA00022692"/>
    </source>
</evidence>
<evidence type="ECO:0000256" key="6">
    <source>
        <dbReference type="ARBA" id="ARBA00022989"/>
    </source>
</evidence>
<evidence type="ECO:0000256" key="7">
    <source>
        <dbReference type="ARBA" id="ARBA00023136"/>
    </source>
</evidence>
<keyword evidence="7 10" id="KW-0472">Membrane</keyword>
<proteinExistence type="predicted"/>
<reference evidence="12" key="1">
    <citation type="submission" date="2025-08" db="UniProtKB">
        <authorList>
            <consortium name="RefSeq"/>
        </authorList>
    </citation>
    <scope>IDENTIFICATION</scope>
</reference>
<feature type="transmembrane region" description="Helical" evidence="10">
    <location>
        <begin position="158"/>
        <end position="178"/>
    </location>
</feature>
<evidence type="ECO:0000256" key="3">
    <source>
        <dbReference type="ARBA" id="ARBA00022606"/>
    </source>
</evidence>
<dbReference type="PANTHER" id="PTHR21137:SF35">
    <property type="entry name" value="ODORANT RECEPTOR 19A-RELATED"/>
    <property type="match status" value="1"/>
</dbReference>
<evidence type="ECO:0000256" key="2">
    <source>
        <dbReference type="ARBA" id="ARBA00022475"/>
    </source>
</evidence>
<keyword evidence="11" id="KW-1185">Reference proteome</keyword>